<dbReference type="GeneID" id="113079552"/>
<dbReference type="RefSeq" id="XP_026107574.1">
    <property type="nucleotide sequence ID" value="XM_026251789.1"/>
</dbReference>
<feature type="region of interest" description="Disordered" evidence="2">
    <location>
        <begin position="1"/>
        <end position="21"/>
    </location>
</feature>
<sequence length="121" mass="13450">MNFPPKKRVKGHQIPAEPGLFDEDMDFTQDHLEQIDIIAPQALNGHLLSETMTSAAAQTTVKKHEEKMRSLKEEEKEILMKNGEIRVLRDSLKQANHSEEGAAAADPAGPGEGESSCWERT</sequence>
<reference evidence="4" key="1">
    <citation type="submission" date="2025-08" db="UniProtKB">
        <authorList>
            <consortium name="RefSeq"/>
        </authorList>
    </citation>
    <scope>IDENTIFICATION</scope>
    <source>
        <strain evidence="4">Wakin</strain>
        <tissue evidence="4">Muscle</tissue>
    </source>
</reference>
<dbReference type="GO" id="GO:0006281">
    <property type="term" value="P:DNA repair"/>
    <property type="evidence" value="ECO:0007669"/>
    <property type="project" value="TreeGrafter"/>
</dbReference>
<evidence type="ECO:0000313" key="3">
    <source>
        <dbReference type="Proteomes" id="UP000515129"/>
    </source>
</evidence>
<dbReference type="AlphaFoldDB" id="A0A6P6NGN6"/>
<organism evidence="3 4">
    <name type="scientific">Carassius auratus</name>
    <name type="common">Goldfish</name>
    <dbReference type="NCBI Taxonomy" id="7957"/>
    <lineage>
        <taxon>Eukaryota</taxon>
        <taxon>Metazoa</taxon>
        <taxon>Chordata</taxon>
        <taxon>Craniata</taxon>
        <taxon>Vertebrata</taxon>
        <taxon>Euteleostomi</taxon>
        <taxon>Actinopterygii</taxon>
        <taxon>Neopterygii</taxon>
        <taxon>Teleostei</taxon>
        <taxon>Ostariophysi</taxon>
        <taxon>Cypriniformes</taxon>
        <taxon>Cyprinidae</taxon>
        <taxon>Cyprininae</taxon>
        <taxon>Carassius</taxon>
    </lineage>
</organism>
<keyword evidence="3" id="KW-1185">Reference proteome</keyword>
<protein>
    <submittedName>
        <fullName evidence="4">ATR-interacting protein-like</fullName>
    </submittedName>
</protein>
<dbReference type="Proteomes" id="UP000515129">
    <property type="component" value="Unplaced"/>
</dbReference>
<dbReference type="PANTHER" id="PTHR28594">
    <property type="entry name" value="ATR-INTERACTING PROTEIN"/>
    <property type="match status" value="1"/>
</dbReference>
<dbReference type="PANTHER" id="PTHR28594:SF1">
    <property type="entry name" value="ATR-INTERACTING PROTEIN"/>
    <property type="match status" value="1"/>
</dbReference>
<dbReference type="OrthoDB" id="6428926at2759"/>
<dbReference type="KEGG" id="caua:113079552"/>
<feature type="region of interest" description="Disordered" evidence="2">
    <location>
        <begin position="92"/>
        <end position="121"/>
    </location>
</feature>
<feature type="coiled-coil region" evidence="1">
    <location>
        <begin position="54"/>
        <end position="81"/>
    </location>
</feature>
<proteinExistence type="predicted"/>
<evidence type="ECO:0000256" key="2">
    <source>
        <dbReference type="SAM" id="MobiDB-lite"/>
    </source>
</evidence>
<gene>
    <name evidence="4" type="primary">LOC113079552</name>
</gene>
<feature type="compositionally biased region" description="Basic residues" evidence="2">
    <location>
        <begin position="1"/>
        <end position="11"/>
    </location>
</feature>
<dbReference type="InterPro" id="IPR033349">
    <property type="entry name" value="ATRIP"/>
</dbReference>
<keyword evidence="1" id="KW-0175">Coiled coil</keyword>
<accession>A0A6P6NGN6</accession>
<evidence type="ECO:0000256" key="1">
    <source>
        <dbReference type="SAM" id="Coils"/>
    </source>
</evidence>
<evidence type="ECO:0000313" key="4">
    <source>
        <dbReference type="RefSeq" id="XP_026107574.1"/>
    </source>
</evidence>
<dbReference type="GO" id="GO:0000077">
    <property type="term" value="P:DNA damage checkpoint signaling"/>
    <property type="evidence" value="ECO:0007669"/>
    <property type="project" value="InterPro"/>
</dbReference>
<name>A0A6P6NGN6_CARAU</name>